<feature type="domain" description="Acetyl-coenzyme A synthetase N-terminal" evidence="10">
    <location>
        <begin position="34"/>
        <end position="91"/>
    </location>
</feature>
<dbReference type="PANTHER" id="PTHR24095">
    <property type="entry name" value="ACETYL-COENZYME A SYNTHETASE"/>
    <property type="match status" value="1"/>
</dbReference>
<dbReference type="Gene3D" id="3.30.300.30">
    <property type="match status" value="1"/>
</dbReference>
<dbReference type="InterPro" id="IPR020845">
    <property type="entry name" value="AMP-binding_CS"/>
</dbReference>
<evidence type="ECO:0000256" key="7">
    <source>
        <dbReference type="SAM" id="Phobius"/>
    </source>
</evidence>
<reference evidence="11 12" key="1">
    <citation type="submission" date="2015-06" db="EMBL/GenBank/DDBJ databases">
        <title>Comparative genome analysis of nirS-carrying Bradyrhizobium sp. strains.</title>
        <authorList>
            <person name="Ishii S."/>
            <person name="Jang J."/>
            <person name="Nishizawa T."/>
            <person name="Senoo K."/>
        </authorList>
    </citation>
    <scope>NUCLEOTIDE SEQUENCE [LARGE SCALE GENOMIC DNA]</scope>
    <source>
        <strain evidence="11 12">TSA1</strain>
    </source>
</reference>
<keyword evidence="4" id="KW-0547">Nucleotide-binding</keyword>
<dbReference type="InterPro" id="IPR042099">
    <property type="entry name" value="ANL_N_sf"/>
</dbReference>
<dbReference type="InterPro" id="IPR000873">
    <property type="entry name" value="AMP-dep_synth/lig_dom"/>
</dbReference>
<keyword evidence="3" id="KW-0436">Ligase</keyword>
<evidence type="ECO:0000259" key="9">
    <source>
        <dbReference type="Pfam" id="PF13193"/>
    </source>
</evidence>
<evidence type="ECO:0000256" key="4">
    <source>
        <dbReference type="ARBA" id="ARBA00022741"/>
    </source>
</evidence>
<keyword evidence="7" id="KW-1133">Transmembrane helix</keyword>
<evidence type="ECO:0000259" key="10">
    <source>
        <dbReference type="Pfam" id="PF16177"/>
    </source>
</evidence>
<feature type="transmembrane region" description="Helical" evidence="7">
    <location>
        <begin position="155"/>
        <end position="176"/>
    </location>
</feature>
<feature type="domain" description="AMP-dependent synthetase/ligase" evidence="8">
    <location>
        <begin position="97"/>
        <end position="480"/>
    </location>
</feature>
<organism evidence="11 12">
    <name type="scientific">Bradyrhizobium nitroreducens</name>
    <dbReference type="NCBI Taxonomy" id="709803"/>
    <lineage>
        <taxon>Bacteria</taxon>
        <taxon>Pseudomonadati</taxon>
        <taxon>Pseudomonadota</taxon>
        <taxon>Alphaproteobacteria</taxon>
        <taxon>Hyphomicrobiales</taxon>
        <taxon>Nitrobacteraceae</taxon>
        <taxon>Bradyrhizobium</taxon>
    </lineage>
</organism>
<keyword evidence="7" id="KW-0472">Membrane</keyword>
<dbReference type="SUPFAM" id="SSF56801">
    <property type="entry name" value="Acetyl-CoA synthetase-like"/>
    <property type="match status" value="1"/>
</dbReference>
<keyword evidence="6" id="KW-0007">Acetylation</keyword>
<dbReference type="InterPro" id="IPR025110">
    <property type="entry name" value="AMP-bd_C"/>
</dbReference>
<keyword evidence="12" id="KW-1185">Reference proteome</keyword>
<gene>
    <name evidence="11" type="ORF">TSA1_26420</name>
</gene>
<keyword evidence="7" id="KW-0812">Transmembrane</keyword>
<dbReference type="GO" id="GO:0006085">
    <property type="term" value="P:acetyl-CoA biosynthetic process"/>
    <property type="evidence" value="ECO:0007669"/>
    <property type="project" value="TreeGrafter"/>
</dbReference>
<evidence type="ECO:0000256" key="5">
    <source>
        <dbReference type="ARBA" id="ARBA00022840"/>
    </source>
</evidence>
<evidence type="ECO:0000256" key="3">
    <source>
        <dbReference type="ARBA" id="ARBA00022598"/>
    </source>
</evidence>
<dbReference type="Pfam" id="PF13193">
    <property type="entry name" value="AMP-binding_C"/>
    <property type="match status" value="1"/>
</dbReference>
<evidence type="ECO:0000256" key="2">
    <source>
        <dbReference type="ARBA" id="ARBA00013275"/>
    </source>
</evidence>
<sequence length="652" mass="69939">MSAAGPVVTWRPTGENLVSSNLARLIRRLGLADYDQLLDFAKDHPDRFWFESLKDLGIAFDDDPTGFLDQSKGKQWPRFFPNGKFNLAAACLRAPSEKHGEKRLALVWEGESGKTVTLTYAELNSRVFRVAAGLRSIGVAKGSRVGLLMPNIPEAVVAFLAIAMIGAIVVPLYSGFGAAPASQRLVDAGADVLITSDGFVRRCREVRLDGVIGDIAATVPALKCIVVCSVLGLSIDVAKTIPWTSLEQAGPTTGDIAATATDDPFMIMYTSGTTGSPKGALHTHTSFPLRVAQDCAYIFDFRPGDRMMWVSDMGWMVGPLTIIGVLMLKGTLVLYDGAPDQPTVGKLRELAAMHGVTHFGSSPTAIRMMAAASDQALAVAFPTLRILITAGEVIDPDTFNWYSHEFGGGMVPVINYTGGTEVSGAILTNVVLRPIAPCCFNSVAPGMNAAVVDVEGRRIVGEPGELAILEPFVGMTNGFWKASDRYIESYWSKIPDVWVHGDLAIEHPNGQFELLGRSDDVMKIAGKRVGPSELEAIVIDNQTVKDAYAIGAPHPRSGEAIVLFVVPSPNAKTAGEAAVYAAHALEKAMGKPYKPSAVIEVAQLPKTRNGKAIRRLARQAWLGLPPGNVGSLENPQIFDDLLKACRQYRGEA</sequence>
<accession>A0A2M6UH16</accession>
<dbReference type="GO" id="GO:0003987">
    <property type="term" value="F:acetate-CoA ligase activity"/>
    <property type="evidence" value="ECO:0007669"/>
    <property type="project" value="UniProtKB-EC"/>
</dbReference>
<evidence type="ECO:0000313" key="12">
    <source>
        <dbReference type="Proteomes" id="UP000228930"/>
    </source>
</evidence>
<evidence type="ECO:0000313" key="11">
    <source>
        <dbReference type="EMBL" id="PIT03912.1"/>
    </source>
</evidence>
<evidence type="ECO:0000256" key="1">
    <source>
        <dbReference type="ARBA" id="ARBA00006432"/>
    </source>
</evidence>
<dbReference type="InterPro" id="IPR032387">
    <property type="entry name" value="ACAS_N"/>
</dbReference>
<dbReference type="AlphaFoldDB" id="A0A2M6UH16"/>
<name>A0A2M6UH16_9BRAD</name>
<dbReference type="GO" id="GO:0005524">
    <property type="term" value="F:ATP binding"/>
    <property type="evidence" value="ECO:0007669"/>
    <property type="project" value="UniProtKB-KW"/>
</dbReference>
<evidence type="ECO:0000259" key="8">
    <source>
        <dbReference type="Pfam" id="PF00501"/>
    </source>
</evidence>
<dbReference type="InterPro" id="IPR045851">
    <property type="entry name" value="AMP-bd_C_sf"/>
</dbReference>
<dbReference type="Pfam" id="PF00501">
    <property type="entry name" value="AMP-binding"/>
    <property type="match status" value="1"/>
</dbReference>
<dbReference type="Gene3D" id="3.40.50.12780">
    <property type="entry name" value="N-terminal domain of ligase-like"/>
    <property type="match status" value="1"/>
</dbReference>
<dbReference type="EMBL" id="LFJC01000003">
    <property type="protein sequence ID" value="PIT03912.1"/>
    <property type="molecule type" value="Genomic_DNA"/>
</dbReference>
<dbReference type="Proteomes" id="UP000228930">
    <property type="component" value="Unassembled WGS sequence"/>
</dbReference>
<keyword evidence="5" id="KW-0067">ATP-binding</keyword>
<dbReference type="Pfam" id="PF16177">
    <property type="entry name" value="ACAS_N"/>
    <property type="match status" value="1"/>
</dbReference>
<comment type="caution">
    <text evidence="11">The sequence shown here is derived from an EMBL/GenBank/DDBJ whole genome shotgun (WGS) entry which is preliminary data.</text>
</comment>
<proteinExistence type="inferred from homology"/>
<comment type="similarity">
    <text evidence="1">Belongs to the ATP-dependent AMP-binding enzyme family.</text>
</comment>
<dbReference type="PROSITE" id="PS00455">
    <property type="entry name" value="AMP_BINDING"/>
    <property type="match status" value="1"/>
</dbReference>
<feature type="transmembrane region" description="Helical" evidence="7">
    <location>
        <begin position="315"/>
        <end position="335"/>
    </location>
</feature>
<protein>
    <recommendedName>
        <fullName evidence="2">acetate--CoA ligase</fullName>
        <ecNumber evidence="2">6.2.1.1</ecNumber>
    </recommendedName>
</protein>
<evidence type="ECO:0000256" key="6">
    <source>
        <dbReference type="ARBA" id="ARBA00022990"/>
    </source>
</evidence>
<feature type="domain" description="AMP-binding enzyme C-terminal" evidence="9">
    <location>
        <begin position="533"/>
        <end position="611"/>
    </location>
</feature>
<dbReference type="EC" id="6.2.1.1" evidence="2"/>
<dbReference type="PANTHER" id="PTHR24095:SF14">
    <property type="entry name" value="ACETYL-COENZYME A SYNTHETASE 1"/>
    <property type="match status" value="1"/>
</dbReference>